<evidence type="ECO:0000313" key="4">
    <source>
        <dbReference type="Proteomes" id="UP000596742"/>
    </source>
</evidence>
<gene>
    <name evidence="3" type="ORF">MGAL_10B086296</name>
</gene>
<dbReference type="Gene3D" id="2.40.50.140">
    <property type="entry name" value="Nucleic acid-binding proteins"/>
    <property type="match status" value="1"/>
</dbReference>
<sequence>MALIRKKNIDSSGDESHMENESNDLVFSDVLLSRIAEHLLDDWVPVLMQLGVQYSCIKMIEKAYPNDLYRQALEGLMRWRKSIPRKEVGTHNATNELATALEEKGRTDMVDLVSEFKENIENQNPHKRCLTASESHSCKRKTLCIKSGNNVYEAAEEIMEYEYTLNMNVDCETPALCPSSSTEHNHYHQEERVFKATEDVYTNQKLHNDILTVLVDHKSQIIPFGRNIRKPRIALLLSTGSDYIKASAFGDHADFIDKNMDHDMVYRISGYQLKTSDYSNNLELTLYKTTEIAVVSRTEIPNQVKTKFRMDDIKQKRHVKKIRTVGPVVVTSVGPTRRPWNNYLKEVMLKDHNGRIIMNMWRSDNKIPFAFRRGDVLDLENVEVGMFKSYSGIGYYLTGGDVAKFILIPGYDMQDLLQDEDEHFLTPITMKVNDLKDMKDYKHLVYLNFVRIEVFVKDSQKQKIFKHCDIDETHGRLSDKESRWYCDECEEYTEGVNKVKLTAEVVDAHDRSIKSLWVNLYDKSVQTVLGDCYAAFIQTENEKRRASILKKCELQNRIYHLELKYDPKYSTQSVKKLTVI</sequence>
<dbReference type="CDD" id="cd01670">
    <property type="entry name" value="Death"/>
    <property type="match status" value="1"/>
</dbReference>
<dbReference type="Pfam" id="PF00531">
    <property type="entry name" value="Death"/>
    <property type="match status" value="1"/>
</dbReference>
<dbReference type="InterPro" id="IPR000488">
    <property type="entry name" value="Death_dom"/>
</dbReference>
<dbReference type="InterPro" id="IPR011029">
    <property type="entry name" value="DEATH-like_dom_sf"/>
</dbReference>
<accession>A0A8B6BGV4</accession>
<dbReference type="EMBL" id="UYJE01000142">
    <property type="protein sequence ID" value="VDH90534.1"/>
    <property type="molecule type" value="Genomic_DNA"/>
</dbReference>
<dbReference type="OrthoDB" id="6079224at2759"/>
<feature type="region of interest" description="Disordered" evidence="1">
    <location>
        <begin position="1"/>
        <end position="20"/>
    </location>
</feature>
<dbReference type="InterPro" id="IPR012340">
    <property type="entry name" value="NA-bd_OB-fold"/>
</dbReference>
<evidence type="ECO:0000259" key="2">
    <source>
        <dbReference type="PROSITE" id="PS50017"/>
    </source>
</evidence>
<dbReference type="PROSITE" id="PS50017">
    <property type="entry name" value="DEATH_DOMAIN"/>
    <property type="match status" value="1"/>
</dbReference>
<dbReference type="Proteomes" id="UP000596742">
    <property type="component" value="Unassembled WGS sequence"/>
</dbReference>
<feature type="domain" description="Death" evidence="2">
    <location>
        <begin position="28"/>
        <end position="117"/>
    </location>
</feature>
<dbReference type="AlphaFoldDB" id="A0A8B6BGV4"/>
<dbReference type="Gene3D" id="1.10.533.10">
    <property type="entry name" value="Death Domain, Fas"/>
    <property type="match status" value="1"/>
</dbReference>
<dbReference type="SUPFAM" id="SSF47986">
    <property type="entry name" value="DEATH domain"/>
    <property type="match status" value="1"/>
</dbReference>
<reference evidence="3" key="1">
    <citation type="submission" date="2018-11" db="EMBL/GenBank/DDBJ databases">
        <authorList>
            <person name="Alioto T."/>
            <person name="Alioto T."/>
        </authorList>
    </citation>
    <scope>NUCLEOTIDE SEQUENCE</scope>
</reference>
<protein>
    <recommendedName>
        <fullName evidence="2">Death domain-containing protein</fullName>
    </recommendedName>
</protein>
<evidence type="ECO:0000256" key="1">
    <source>
        <dbReference type="SAM" id="MobiDB-lite"/>
    </source>
</evidence>
<name>A0A8B6BGV4_MYTGA</name>
<evidence type="ECO:0000313" key="3">
    <source>
        <dbReference type="EMBL" id="VDH90534.1"/>
    </source>
</evidence>
<organism evidence="3 4">
    <name type="scientific">Mytilus galloprovincialis</name>
    <name type="common">Mediterranean mussel</name>
    <dbReference type="NCBI Taxonomy" id="29158"/>
    <lineage>
        <taxon>Eukaryota</taxon>
        <taxon>Metazoa</taxon>
        <taxon>Spiralia</taxon>
        <taxon>Lophotrochozoa</taxon>
        <taxon>Mollusca</taxon>
        <taxon>Bivalvia</taxon>
        <taxon>Autobranchia</taxon>
        <taxon>Pteriomorphia</taxon>
        <taxon>Mytilida</taxon>
        <taxon>Mytiloidea</taxon>
        <taxon>Mytilidae</taxon>
        <taxon>Mytilinae</taxon>
        <taxon>Mytilus</taxon>
    </lineage>
</organism>
<proteinExistence type="predicted"/>
<keyword evidence="4" id="KW-1185">Reference proteome</keyword>
<dbReference type="GO" id="GO:0007165">
    <property type="term" value="P:signal transduction"/>
    <property type="evidence" value="ECO:0007669"/>
    <property type="project" value="InterPro"/>
</dbReference>
<comment type="caution">
    <text evidence="3">The sequence shown here is derived from an EMBL/GenBank/DDBJ whole genome shotgun (WGS) entry which is preliminary data.</text>
</comment>